<keyword evidence="2" id="KW-1185">Reference proteome</keyword>
<reference evidence="2" key="1">
    <citation type="journal article" date="2019" name="Int. J. Syst. Evol. Microbiol.">
        <title>The Global Catalogue of Microorganisms (GCM) 10K type strain sequencing project: providing services to taxonomists for standard genome sequencing and annotation.</title>
        <authorList>
            <consortium name="The Broad Institute Genomics Platform"/>
            <consortium name="The Broad Institute Genome Sequencing Center for Infectious Disease"/>
            <person name="Wu L."/>
            <person name="Ma J."/>
        </authorList>
    </citation>
    <scope>NUCLEOTIDE SEQUENCE [LARGE SCALE GENOMIC DNA]</scope>
    <source>
        <strain evidence="2">JCM 18324</strain>
    </source>
</reference>
<proteinExistence type="predicted"/>
<comment type="caution">
    <text evidence="1">The sequence shown here is derived from an EMBL/GenBank/DDBJ whole genome shotgun (WGS) entry which is preliminary data.</text>
</comment>
<dbReference type="Proteomes" id="UP001501147">
    <property type="component" value="Unassembled WGS sequence"/>
</dbReference>
<name>A0ABP9B9R6_9ACTN</name>
<accession>A0ABP9B9R6</accession>
<dbReference type="RefSeq" id="WP_345615776.1">
    <property type="nucleotide sequence ID" value="NZ_BAABJV010000019.1"/>
</dbReference>
<evidence type="ECO:0000313" key="2">
    <source>
        <dbReference type="Proteomes" id="UP001501147"/>
    </source>
</evidence>
<organism evidence="1 2">
    <name type="scientific">Streptomyces sanyensis</name>
    <dbReference type="NCBI Taxonomy" id="568869"/>
    <lineage>
        <taxon>Bacteria</taxon>
        <taxon>Bacillati</taxon>
        <taxon>Actinomycetota</taxon>
        <taxon>Actinomycetes</taxon>
        <taxon>Kitasatosporales</taxon>
        <taxon>Streptomycetaceae</taxon>
        <taxon>Streptomyces</taxon>
    </lineage>
</organism>
<evidence type="ECO:0000313" key="1">
    <source>
        <dbReference type="EMBL" id="GAA4792541.1"/>
    </source>
</evidence>
<evidence type="ECO:0008006" key="3">
    <source>
        <dbReference type="Google" id="ProtNLM"/>
    </source>
</evidence>
<gene>
    <name evidence="1" type="ORF">GCM10023329_50700</name>
</gene>
<sequence>MTYRFTARSVAAEADVDGEMQVGVAEEDEGFFLLFTRPAGGPSASGLPPGPGTYRVTTPDGCTAHGCVREVSLAGTLLAVSLDPECLDALELEDAEIEAVLDLPAESIDELRELLVRVLAFGPEEARPRLAGLSADSAW</sequence>
<protein>
    <recommendedName>
        <fullName evidence="3">Immunity protein 10 of polymorphic toxin system</fullName>
    </recommendedName>
</protein>
<dbReference type="EMBL" id="BAABJV010000019">
    <property type="protein sequence ID" value="GAA4792541.1"/>
    <property type="molecule type" value="Genomic_DNA"/>
</dbReference>